<evidence type="ECO:0000313" key="2">
    <source>
        <dbReference type="Proteomes" id="UP001174867"/>
    </source>
</evidence>
<keyword evidence="2" id="KW-1185">Reference proteome</keyword>
<reference evidence="1 2" key="1">
    <citation type="submission" date="2023-07" db="EMBL/GenBank/DDBJ databases">
        <title>Citrobacter selenititolerans sp. nov., isolated from seleniferous soil.</title>
        <authorList>
            <person name="Zhang S."/>
            <person name="Li K."/>
            <person name="Peng J."/>
            <person name="Wang H."/>
            <person name="Sun J."/>
            <person name="Guo Y."/>
        </authorList>
    </citation>
    <scope>NUCLEOTIDE SEQUENCE [LARGE SCALE GENOMIC DNA]</scope>
    <source>
        <strain evidence="1 2">S2-9</strain>
    </source>
</reference>
<name>A0ABT8PWM4_9ENTR</name>
<organism evidence="1 2">
    <name type="scientific">Citrobacter enshiensis</name>
    <dbReference type="NCBI Taxonomy" id="2971264"/>
    <lineage>
        <taxon>Bacteria</taxon>
        <taxon>Pseudomonadati</taxon>
        <taxon>Pseudomonadota</taxon>
        <taxon>Gammaproteobacteria</taxon>
        <taxon>Enterobacterales</taxon>
        <taxon>Enterobacteriaceae</taxon>
        <taxon>Citrobacter</taxon>
    </lineage>
</organism>
<accession>A0ABT8PWM4</accession>
<dbReference type="Proteomes" id="UP001174867">
    <property type="component" value="Unassembled WGS sequence"/>
</dbReference>
<evidence type="ECO:0000313" key="1">
    <source>
        <dbReference type="EMBL" id="MDN8599824.1"/>
    </source>
</evidence>
<dbReference type="RefSeq" id="WP_301698614.1">
    <property type="nucleotide sequence ID" value="NZ_JAUJYW010000004.1"/>
</dbReference>
<dbReference type="EMBL" id="JAUJYW010000004">
    <property type="protein sequence ID" value="MDN8599824.1"/>
    <property type="molecule type" value="Genomic_DNA"/>
</dbReference>
<proteinExistence type="predicted"/>
<protein>
    <submittedName>
        <fullName evidence="1">Type 1 fimbrial protein</fullName>
    </submittedName>
</protein>
<comment type="caution">
    <text evidence="1">The sequence shown here is derived from an EMBL/GenBank/DDBJ whole genome shotgun (WGS) entry which is preliminary data.</text>
</comment>
<sequence length="94" mass="10359">MTALILFSAPIMAEQKVQGGIIHFRGEIVESPCDVSSSQQQVSMSCAHNGAMKTNQFTLQQVSTAPQQIQQVANVKMQYLNAQKNMAILSIEYK</sequence>
<gene>
    <name evidence="1" type="ORF">Q0A17_10440</name>
</gene>